<protein>
    <submittedName>
        <fullName evidence="1">Uncharacterized protein</fullName>
    </submittedName>
</protein>
<dbReference type="AlphaFoldDB" id="A0A813ZE18"/>
<name>A0A813ZE18_9BILA</name>
<keyword evidence="2" id="KW-1185">Reference proteome</keyword>
<evidence type="ECO:0000313" key="2">
    <source>
        <dbReference type="Proteomes" id="UP000663879"/>
    </source>
</evidence>
<comment type="caution">
    <text evidence="1">The sequence shown here is derived from an EMBL/GenBank/DDBJ whole genome shotgun (WGS) entry which is preliminary data.</text>
</comment>
<evidence type="ECO:0000313" key="1">
    <source>
        <dbReference type="EMBL" id="CAF0897700.1"/>
    </source>
</evidence>
<sequence>MTPSQIFKSDSDSKVMKIFSSDSDLSQVALAPMTLTRTQVIKKMTSPELWLTPEIGIRDMRLESFIFGIRESPIF</sequence>
<organism evidence="1 2">
    <name type="scientific">Brachionus calyciflorus</name>
    <dbReference type="NCBI Taxonomy" id="104777"/>
    <lineage>
        <taxon>Eukaryota</taxon>
        <taxon>Metazoa</taxon>
        <taxon>Spiralia</taxon>
        <taxon>Gnathifera</taxon>
        <taxon>Rotifera</taxon>
        <taxon>Eurotatoria</taxon>
        <taxon>Monogononta</taxon>
        <taxon>Pseudotrocha</taxon>
        <taxon>Ploima</taxon>
        <taxon>Brachionidae</taxon>
        <taxon>Brachionus</taxon>
    </lineage>
</organism>
<proteinExistence type="predicted"/>
<dbReference type="EMBL" id="CAJNOC010001878">
    <property type="protein sequence ID" value="CAF0897700.1"/>
    <property type="molecule type" value="Genomic_DNA"/>
</dbReference>
<accession>A0A813ZE18</accession>
<reference evidence="1" key="1">
    <citation type="submission" date="2021-02" db="EMBL/GenBank/DDBJ databases">
        <authorList>
            <person name="Nowell W R."/>
        </authorList>
    </citation>
    <scope>NUCLEOTIDE SEQUENCE</scope>
    <source>
        <strain evidence="1">Ploen Becks lab</strain>
    </source>
</reference>
<dbReference type="Proteomes" id="UP000663879">
    <property type="component" value="Unassembled WGS sequence"/>
</dbReference>
<gene>
    <name evidence="1" type="ORF">OXX778_LOCUS11237</name>
</gene>